<dbReference type="EMBL" id="CP034687">
    <property type="protein sequence ID" value="AZS82897.1"/>
    <property type="molecule type" value="Genomic_DNA"/>
</dbReference>
<dbReference type="Proteomes" id="UP000271291">
    <property type="component" value="Chromosome"/>
</dbReference>
<dbReference type="PANTHER" id="PTHR43557:SF2">
    <property type="entry name" value="RIESKE DOMAIN-CONTAINING PROTEIN-RELATED"/>
    <property type="match status" value="1"/>
</dbReference>
<dbReference type="Gene3D" id="3.30.390.30">
    <property type="match status" value="1"/>
</dbReference>
<protein>
    <submittedName>
        <fullName evidence="6">FAD-dependent oxidoreductase</fullName>
    </submittedName>
</protein>
<dbReference type="InterPro" id="IPR023753">
    <property type="entry name" value="FAD/NAD-binding_dom"/>
</dbReference>
<dbReference type="InterPro" id="IPR036188">
    <property type="entry name" value="FAD/NAD-bd_sf"/>
</dbReference>
<dbReference type="PANTHER" id="PTHR43557">
    <property type="entry name" value="APOPTOSIS-INDUCING FACTOR 1"/>
    <property type="match status" value="1"/>
</dbReference>
<dbReference type="Pfam" id="PF07992">
    <property type="entry name" value="Pyr_redox_2"/>
    <property type="match status" value="1"/>
</dbReference>
<name>A0A3S9Z553_STRGD</name>
<comment type="cofactor">
    <cofactor evidence="1">
        <name>FAD</name>
        <dbReference type="ChEBI" id="CHEBI:57692"/>
    </cofactor>
</comment>
<dbReference type="RefSeq" id="WP_127175813.1">
    <property type="nucleotide sequence ID" value="NZ_CP029078.1"/>
</dbReference>
<evidence type="ECO:0000313" key="6">
    <source>
        <dbReference type="EMBL" id="AZS82897.1"/>
    </source>
</evidence>
<dbReference type="AlphaFoldDB" id="A0A3S9Z553"/>
<dbReference type="GO" id="GO:0005737">
    <property type="term" value="C:cytoplasm"/>
    <property type="evidence" value="ECO:0007669"/>
    <property type="project" value="TreeGrafter"/>
</dbReference>
<feature type="domain" description="FAD/NAD(P)-binding" evidence="5">
    <location>
        <begin position="10"/>
        <end position="317"/>
    </location>
</feature>
<dbReference type="EMBL" id="CP029078">
    <property type="protein sequence ID" value="QCN90251.1"/>
    <property type="molecule type" value="Genomic_DNA"/>
</dbReference>
<evidence type="ECO:0000313" key="8">
    <source>
        <dbReference type="Proteomes" id="UP000271291"/>
    </source>
</evidence>
<evidence type="ECO:0000256" key="4">
    <source>
        <dbReference type="ARBA" id="ARBA00023002"/>
    </source>
</evidence>
<dbReference type="GO" id="GO:0016651">
    <property type="term" value="F:oxidoreductase activity, acting on NAD(P)H"/>
    <property type="evidence" value="ECO:0007669"/>
    <property type="project" value="TreeGrafter"/>
</dbReference>
<dbReference type="InterPro" id="IPR016156">
    <property type="entry name" value="FAD/NAD-linked_Rdtase_dimer_sf"/>
</dbReference>
<dbReference type="Proteomes" id="UP000501753">
    <property type="component" value="Chromosome"/>
</dbReference>
<proteinExistence type="predicted"/>
<evidence type="ECO:0000259" key="5">
    <source>
        <dbReference type="Pfam" id="PF07992"/>
    </source>
</evidence>
<keyword evidence="2" id="KW-0285">Flavoprotein</keyword>
<evidence type="ECO:0000313" key="9">
    <source>
        <dbReference type="Proteomes" id="UP000501753"/>
    </source>
</evidence>
<dbReference type="InterPro" id="IPR050446">
    <property type="entry name" value="FAD-oxidoreductase/Apoptosis"/>
</dbReference>
<dbReference type="Gene3D" id="3.50.50.60">
    <property type="entry name" value="FAD/NAD(P)-binding domain"/>
    <property type="match status" value="2"/>
</dbReference>
<accession>A0A3S9Z553</accession>
<keyword evidence="9" id="KW-1185">Reference proteome</keyword>
<reference evidence="7 9" key="1">
    <citation type="submission" date="2018-04" db="EMBL/GenBank/DDBJ databases">
        <title>Complete genome sequences of Streptomyces griseoviridis K61 and characterization of antagonistic properties of biological control agents.</title>
        <authorList>
            <person name="Mariita R.M."/>
            <person name="Sello J.K."/>
        </authorList>
    </citation>
    <scope>NUCLEOTIDE SEQUENCE [LARGE SCALE GENOMIC DNA]</scope>
    <source>
        <strain evidence="7 9">K61</strain>
    </source>
</reference>
<keyword evidence="3" id="KW-0274">FAD</keyword>
<evidence type="ECO:0000256" key="1">
    <source>
        <dbReference type="ARBA" id="ARBA00001974"/>
    </source>
</evidence>
<dbReference type="PRINTS" id="PR00411">
    <property type="entry name" value="PNDRDTASEI"/>
</dbReference>
<dbReference type="SUPFAM" id="SSF51905">
    <property type="entry name" value="FAD/NAD(P)-binding domain"/>
    <property type="match status" value="2"/>
</dbReference>
<evidence type="ECO:0000256" key="3">
    <source>
        <dbReference type="ARBA" id="ARBA00022827"/>
    </source>
</evidence>
<dbReference type="PRINTS" id="PR00368">
    <property type="entry name" value="FADPNR"/>
</dbReference>
<keyword evidence="4" id="KW-0560">Oxidoreductase</keyword>
<organism evidence="6 8">
    <name type="scientific">Streptomyces griseoviridis</name>
    <dbReference type="NCBI Taxonomy" id="45398"/>
    <lineage>
        <taxon>Bacteria</taxon>
        <taxon>Bacillati</taxon>
        <taxon>Actinomycetota</taxon>
        <taxon>Actinomycetes</taxon>
        <taxon>Kitasatosporales</taxon>
        <taxon>Streptomycetaceae</taxon>
        <taxon>Streptomyces</taxon>
    </lineage>
</organism>
<dbReference type="OrthoDB" id="1145at2"/>
<sequence length="414" mass="44959">MTGSAPLIGIVGSGIAGLRAANALLKCGVDARIVILGDEAHRTYSRPGLTKKRYPPPDGIEAATEGLKVPGVENTALTWHLDTRVETADLRDRVLRLSTGDTLAYDRLVIASGVRPRTSAEGDRECAVHAHRTLRGLDDARSIHQELQKSKKVTIAGAGFVACELASLAKEYGCEVVMLEALRHGPFERILGTTTARSLRSWIARNGVTFLTGDAARNMLCDGAGRLAKDASGSKDAYLEPASDRSLYIEAIGSVPNVEWLRGNGLDLSDGVRVDEYMRVSECEDVFAAGDIARYPDPWTSESHTRMEFWKNAIDTGDLAGKSLASSLGYDAKISRIKYFPNMVTEVFGLRIQIAGNPKISDSMEIVRGDLERPDHGVVVKYLREGAMVGAAYLDRGARLNSLYIELLTALRAR</sequence>
<dbReference type="KEGG" id="sgd:ELQ87_00220"/>
<evidence type="ECO:0000313" key="7">
    <source>
        <dbReference type="EMBL" id="QCN90251.1"/>
    </source>
</evidence>
<reference evidence="6 8" key="2">
    <citation type="submission" date="2018-12" db="EMBL/GenBank/DDBJ databases">
        <title>Streptomyces griseoviridis F1-27 complete genome.</title>
        <authorList>
            <person name="Mariita R.M."/>
            <person name="Sello J.K."/>
        </authorList>
    </citation>
    <scope>NUCLEOTIDE SEQUENCE [LARGE SCALE GENOMIC DNA]</scope>
    <source>
        <strain evidence="6 8">F1-27</strain>
    </source>
</reference>
<evidence type="ECO:0000256" key="2">
    <source>
        <dbReference type="ARBA" id="ARBA00022630"/>
    </source>
</evidence>
<gene>
    <name evidence="7" type="ORF">DDJ31_39140</name>
    <name evidence="6" type="ORF">ELQ87_00220</name>
</gene>